<dbReference type="InterPro" id="IPR017331">
    <property type="entry name" value="Peptidoglycan_recognition"/>
</dbReference>
<evidence type="ECO:0000259" key="9">
    <source>
        <dbReference type="SMART" id="SM00701"/>
    </source>
</evidence>
<dbReference type="SUPFAM" id="SSF55846">
    <property type="entry name" value="N-acetylmuramoyl-L-alanine amidase-like"/>
    <property type="match status" value="1"/>
</dbReference>
<dbReference type="Gene3D" id="3.40.80.10">
    <property type="entry name" value="Peptidoglycan recognition protein-like"/>
    <property type="match status" value="1"/>
</dbReference>
<reference evidence="10 11" key="1">
    <citation type="submission" date="2021-05" db="EMBL/GenBank/DDBJ databases">
        <authorList>
            <person name="Zahm M."/>
            <person name="Klopp C."/>
            <person name="Cabau C."/>
            <person name="Kuhl H."/>
            <person name="Suciu R."/>
            <person name="Ciorpac M."/>
            <person name="Holostenco D."/>
            <person name="Gessner J."/>
            <person name="Wuertz S."/>
            <person name="Hohne C."/>
            <person name="Stock M."/>
            <person name="Gislard M."/>
            <person name="Lluch J."/>
            <person name="Milhes M."/>
            <person name="Lampietro C."/>
            <person name="Lopez Roques C."/>
            <person name="Donnadieu C."/>
            <person name="Du K."/>
            <person name="Schartl M."/>
            <person name="Guiguen Y."/>
        </authorList>
    </citation>
    <scope>NUCLEOTIDE SEQUENCE [LARGE SCALE GENOMIC DNA]</scope>
    <source>
        <strain evidence="10">Hh-F2</strain>
        <tissue evidence="10">Blood</tissue>
    </source>
</reference>
<dbReference type="SMART" id="SM00644">
    <property type="entry name" value="Ami_2"/>
    <property type="match status" value="1"/>
</dbReference>
<keyword evidence="2 6" id="KW-0399">Innate immunity</keyword>
<keyword evidence="4 6" id="KW-0391">Immunity</keyword>
<feature type="region of interest" description="Disordered" evidence="7">
    <location>
        <begin position="1"/>
        <end position="26"/>
    </location>
</feature>
<evidence type="ECO:0000256" key="6">
    <source>
        <dbReference type="PIRNR" id="PIRNR037945"/>
    </source>
</evidence>
<feature type="domain" description="Peptidoglycan recognition protein family" evidence="9">
    <location>
        <begin position="34"/>
        <end position="176"/>
    </location>
</feature>
<keyword evidence="3" id="KW-0732">Signal</keyword>
<dbReference type="InterPro" id="IPR006619">
    <property type="entry name" value="PGRP_domain_met/bac"/>
</dbReference>
<evidence type="ECO:0000256" key="7">
    <source>
        <dbReference type="SAM" id="MobiDB-lite"/>
    </source>
</evidence>
<dbReference type="InterPro" id="IPR015510">
    <property type="entry name" value="PGRP"/>
</dbReference>
<dbReference type="EMBL" id="JAHFZB010000035">
    <property type="protein sequence ID" value="KAK6470729.1"/>
    <property type="molecule type" value="Genomic_DNA"/>
</dbReference>
<name>A0ABR0YEB9_HUSHU</name>
<evidence type="ECO:0000259" key="8">
    <source>
        <dbReference type="SMART" id="SM00644"/>
    </source>
</evidence>
<evidence type="ECO:0000256" key="2">
    <source>
        <dbReference type="ARBA" id="ARBA00022588"/>
    </source>
</evidence>
<dbReference type="SMART" id="SM00701">
    <property type="entry name" value="PGRP"/>
    <property type="match status" value="1"/>
</dbReference>
<comment type="similarity">
    <text evidence="1 6">Belongs to the N-acetylmuramoyl-L-alanine amidase 2 family.</text>
</comment>
<dbReference type="PANTHER" id="PTHR11022:SF12">
    <property type="entry name" value="PEPTIDOGLYCAN RECOGNITION PROTEIN 3"/>
    <property type="match status" value="1"/>
</dbReference>
<dbReference type="PIRSF" id="PIRSF037945">
    <property type="entry name" value="PGRPs"/>
    <property type="match status" value="1"/>
</dbReference>
<evidence type="ECO:0000256" key="5">
    <source>
        <dbReference type="ARBA" id="ARBA00023157"/>
    </source>
</evidence>
<dbReference type="Pfam" id="PF01510">
    <property type="entry name" value="Amidase_2"/>
    <property type="match status" value="1"/>
</dbReference>
<evidence type="ECO:0000256" key="4">
    <source>
        <dbReference type="ARBA" id="ARBA00022859"/>
    </source>
</evidence>
<proteinExistence type="inferred from homology"/>
<dbReference type="InterPro" id="IPR036505">
    <property type="entry name" value="Amidase/PGRP_sf"/>
</dbReference>
<keyword evidence="11" id="KW-1185">Reference proteome</keyword>
<dbReference type="CDD" id="cd06583">
    <property type="entry name" value="PGRP"/>
    <property type="match status" value="1"/>
</dbReference>
<dbReference type="PANTHER" id="PTHR11022">
    <property type="entry name" value="PEPTIDOGLYCAN RECOGNITION PROTEIN"/>
    <property type="match status" value="1"/>
</dbReference>
<evidence type="ECO:0000313" key="10">
    <source>
        <dbReference type="EMBL" id="KAK6470729.1"/>
    </source>
</evidence>
<gene>
    <name evidence="10" type="ORF">HHUSO_G31044</name>
</gene>
<comment type="caution">
    <text evidence="10">The sequence shown here is derived from an EMBL/GenBank/DDBJ whole genome shotgun (WGS) entry which is preliminary data.</text>
</comment>
<evidence type="ECO:0000313" key="11">
    <source>
        <dbReference type="Proteomes" id="UP001369086"/>
    </source>
</evidence>
<organism evidence="10 11">
    <name type="scientific">Huso huso</name>
    <name type="common">Beluga</name>
    <name type="synonym">Acipenser huso</name>
    <dbReference type="NCBI Taxonomy" id="61971"/>
    <lineage>
        <taxon>Eukaryota</taxon>
        <taxon>Metazoa</taxon>
        <taxon>Chordata</taxon>
        <taxon>Craniata</taxon>
        <taxon>Vertebrata</taxon>
        <taxon>Euteleostomi</taxon>
        <taxon>Actinopterygii</taxon>
        <taxon>Chondrostei</taxon>
        <taxon>Acipenseriformes</taxon>
        <taxon>Acipenseridae</taxon>
        <taxon>Huso</taxon>
    </lineage>
</organism>
<feature type="domain" description="N-acetylmuramoyl-L-alanine amidase" evidence="8">
    <location>
        <begin position="44"/>
        <end position="182"/>
    </location>
</feature>
<accession>A0ABR0YEB9</accession>
<comment type="function">
    <text evidence="6">Innate immunity protein that plays several important functions in antimicrobial and antitumor defense systems.</text>
</comment>
<evidence type="ECO:0000256" key="3">
    <source>
        <dbReference type="ARBA" id="ARBA00022729"/>
    </source>
</evidence>
<dbReference type="Proteomes" id="UP001369086">
    <property type="component" value="Unassembled WGS sequence"/>
</dbReference>
<evidence type="ECO:0000256" key="1">
    <source>
        <dbReference type="ARBA" id="ARBA00007553"/>
    </source>
</evidence>
<keyword evidence="5" id="KW-1015">Disulfide bond</keyword>
<protein>
    <recommendedName>
        <fullName evidence="6">Peptidoglycan-recognition protein</fullName>
    </recommendedName>
</protein>
<sequence length="197" mass="21520">MRVGRDRMEPAADKTESGDRGAVEQRADAVEGCPPVVPRSEWGARPPRLSESMQVPAALAVIHHTAMPPGHTHPACCVQLRNIQRLHMDERGWNDIGYNFLIGPDGTVYEGRGWGVEGAHTRMFNNKALGIALMGCFTDSAPSLEALSSARRLLHCGVSLGYLLPAFTLKGHRDLGSTQCPGDKLHSSIRQWASYRP</sequence>
<dbReference type="InterPro" id="IPR002502">
    <property type="entry name" value="Amidase_domain"/>
</dbReference>